<sequence length="567" mass="64608">MSQELNLNFLKGLEQEIILDVLYRDQILRKLDDERIRKLKMQLQQLRWKESRSSSHEYPKKSCARCQKALGMLINRGAVCNGCSHQVCSGCRIILNPYIWKCTVCYAHEDIKAKAGEWFFEERAKKFPAEDRHETAGTKLLKSYQKLSNISVVPPTPPPFSESTSGVNTVEHDQKKSFHRSVENLFLSFTTHMKNISKSQNDLVVDKCFLTADYGQEMELRKEKRSQSDTAIEMATRVKQAPSLQRLISGVQEDSGIIPEKDSIQTVLSCSPLRGIFSAGIRGSLWSLNSTCSEAGTFEKADVSGEIGFAIRYIFKSSILEICIKACKNLAYGEERKKKCNPYVKTYLLPDKSPQSKRKTSVKKNTVDPAFHETLKLQLSVQYKIEYSQLEMRELQVSVWHSGTFRRRVFLGEVVISFKSWDFEDKSAQLCSWYQLKAKPEKSEDNMIHYNGELLVRAKLVSPSLYNNSEYEDQMKGREGKAYPDYQLHLMILEARNLPVIRTNGVLNPFVKRTKLPGLQGPDLAQDYGGRERSLKSVLVAALSQMEYVGAHVGISAKTKEEMKDTS</sequence>
<comment type="caution">
    <text evidence="1">The sequence shown here is derived from an EMBL/GenBank/DDBJ whole genome shotgun (WGS) entry which is preliminary data.</text>
</comment>
<reference evidence="1" key="1">
    <citation type="submission" date="2021-08" db="EMBL/GenBank/DDBJ databases">
        <title>The first chromosome-level gecko genome reveals the dynamic sex chromosomes of Neotropical dwarf geckos (Sphaerodactylidae: Sphaerodactylus).</title>
        <authorList>
            <person name="Pinto B.J."/>
            <person name="Keating S.E."/>
            <person name="Gamble T."/>
        </authorList>
    </citation>
    <scope>NUCLEOTIDE SEQUENCE</scope>
    <source>
        <strain evidence="1">TG3544</strain>
    </source>
</reference>
<proteinExistence type="predicted"/>
<organism evidence="1 2">
    <name type="scientific">Sphaerodactylus townsendi</name>
    <dbReference type="NCBI Taxonomy" id="933632"/>
    <lineage>
        <taxon>Eukaryota</taxon>
        <taxon>Metazoa</taxon>
        <taxon>Chordata</taxon>
        <taxon>Craniata</taxon>
        <taxon>Vertebrata</taxon>
        <taxon>Euteleostomi</taxon>
        <taxon>Lepidosauria</taxon>
        <taxon>Squamata</taxon>
        <taxon>Bifurcata</taxon>
        <taxon>Gekkota</taxon>
        <taxon>Sphaerodactylidae</taxon>
        <taxon>Sphaerodactylus</taxon>
    </lineage>
</organism>
<dbReference type="EMBL" id="CM037614">
    <property type="protein sequence ID" value="KAH8017006.1"/>
    <property type="molecule type" value="Genomic_DNA"/>
</dbReference>
<evidence type="ECO:0000313" key="2">
    <source>
        <dbReference type="Proteomes" id="UP000827872"/>
    </source>
</evidence>
<accession>A0ACB8GBN7</accession>
<protein>
    <submittedName>
        <fullName evidence="1">Uncharacterized protein</fullName>
    </submittedName>
</protein>
<evidence type="ECO:0000313" key="1">
    <source>
        <dbReference type="EMBL" id="KAH8017006.1"/>
    </source>
</evidence>
<gene>
    <name evidence="1" type="ORF">K3G42_025261</name>
</gene>
<name>A0ACB8GBN7_9SAUR</name>
<dbReference type="Proteomes" id="UP000827872">
    <property type="component" value="Linkage Group LG01"/>
</dbReference>
<keyword evidence="2" id="KW-1185">Reference proteome</keyword>